<evidence type="ECO:0000256" key="1">
    <source>
        <dbReference type="SAM" id="MobiDB-lite"/>
    </source>
</evidence>
<accession>A0A1A6H1C7</accession>
<reference evidence="2 3" key="1">
    <citation type="submission" date="2016-06" db="EMBL/GenBank/DDBJ databases">
        <title>The Draft Genome Sequence and Annotation of the Desert Woodrat Neotoma lepida.</title>
        <authorList>
            <person name="Campbell M."/>
            <person name="Oakeson K.F."/>
            <person name="Yandell M."/>
            <person name="Halpert J.R."/>
            <person name="Dearing D."/>
        </authorList>
    </citation>
    <scope>NUCLEOTIDE SEQUENCE [LARGE SCALE GENOMIC DNA]</scope>
    <source>
        <strain evidence="2">417</strain>
        <tissue evidence="2">Liver</tissue>
    </source>
</reference>
<feature type="compositionally biased region" description="Acidic residues" evidence="1">
    <location>
        <begin position="29"/>
        <end position="54"/>
    </location>
</feature>
<protein>
    <submittedName>
        <fullName evidence="2">Uncharacterized protein</fullName>
    </submittedName>
</protein>
<proteinExistence type="predicted"/>
<evidence type="ECO:0000313" key="2">
    <source>
        <dbReference type="EMBL" id="OBS72064.1"/>
    </source>
</evidence>
<keyword evidence="3" id="KW-1185">Reference proteome</keyword>
<gene>
    <name evidence="2" type="ORF">A6R68_13359</name>
</gene>
<sequence>ILVGVLHLNAEVKLVYDAIPPGEGWGGEKEEEEKEEEKEKEKEEEEEQEEEKEKEEEKKRKRKRKKIIKTVILVPQSTHCTLCRDLVSQTGGNDFHPYFLSRVFINKTG</sequence>
<name>A0A1A6H1C7_NEOLE</name>
<feature type="non-terminal residue" evidence="2">
    <location>
        <position position="1"/>
    </location>
</feature>
<organism evidence="2 3">
    <name type="scientific">Neotoma lepida</name>
    <name type="common">Desert woodrat</name>
    <dbReference type="NCBI Taxonomy" id="56216"/>
    <lineage>
        <taxon>Eukaryota</taxon>
        <taxon>Metazoa</taxon>
        <taxon>Chordata</taxon>
        <taxon>Craniata</taxon>
        <taxon>Vertebrata</taxon>
        <taxon>Euteleostomi</taxon>
        <taxon>Mammalia</taxon>
        <taxon>Eutheria</taxon>
        <taxon>Euarchontoglires</taxon>
        <taxon>Glires</taxon>
        <taxon>Rodentia</taxon>
        <taxon>Myomorpha</taxon>
        <taxon>Muroidea</taxon>
        <taxon>Cricetidae</taxon>
        <taxon>Neotominae</taxon>
        <taxon>Neotoma</taxon>
    </lineage>
</organism>
<evidence type="ECO:0000313" key="3">
    <source>
        <dbReference type="Proteomes" id="UP000092124"/>
    </source>
</evidence>
<feature type="region of interest" description="Disordered" evidence="1">
    <location>
        <begin position="18"/>
        <end position="64"/>
    </location>
</feature>
<dbReference type="AlphaFoldDB" id="A0A1A6H1C7"/>
<comment type="caution">
    <text evidence="2">The sequence shown here is derived from an EMBL/GenBank/DDBJ whole genome shotgun (WGS) entry which is preliminary data.</text>
</comment>
<dbReference type="Proteomes" id="UP000092124">
    <property type="component" value="Unassembled WGS sequence"/>
</dbReference>
<dbReference type="EMBL" id="LZPO01055214">
    <property type="protein sequence ID" value="OBS72064.1"/>
    <property type="molecule type" value="Genomic_DNA"/>
</dbReference>